<evidence type="ECO:0000256" key="6">
    <source>
        <dbReference type="SAM" id="Phobius"/>
    </source>
</evidence>
<evidence type="ECO:0000256" key="4">
    <source>
        <dbReference type="ARBA" id="ARBA00022989"/>
    </source>
</evidence>
<protein>
    <submittedName>
        <fullName evidence="8">Major facilitator superfamily transporter, sugar porter family</fullName>
    </submittedName>
</protein>
<feature type="domain" description="Major facilitator superfamily (MFS) profile" evidence="7">
    <location>
        <begin position="1"/>
        <end position="107"/>
    </location>
</feature>
<keyword evidence="5 6" id="KW-0472">Membrane</keyword>
<proteinExistence type="predicted"/>
<evidence type="ECO:0000259" key="7">
    <source>
        <dbReference type="PROSITE" id="PS50850"/>
    </source>
</evidence>
<feature type="transmembrane region" description="Helical" evidence="6">
    <location>
        <begin position="12"/>
        <end position="36"/>
    </location>
</feature>
<dbReference type="EMBL" id="UHDK01000001">
    <property type="protein sequence ID" value="SUM31655.1"/>
    <property type="molecule type" value="Genomic_DNA"/>
</dbReference>
<dbReference type="InterPro" id="IPR020846">
    <property type="entry name" value="MFS_dom"/>
</dbReference>
<dbReference type="Proteomes" id="UP000255277">
    <property type="component" value="Unassembled WGS sequence"/>
</dbReference>
<sequence length="107" mass="12037">MSEFAPSKHRGALLGGINAFWFIGYAISYLIGYFLLPLGQGSWRWMLISGALPIVLLLLARLNMPESPHWLIKQGRHKEANTIVEKVFGQGVVVSHEEQEAKKDQFS</sequence>
<evidence type="ECO:0000256" key="2">
    <source>
        <dbReference type="ARBA" id="ARBA00022448"/>
    </source>
</evidence>
<dbReference type="PANTHER" id="PTHR23511:SF34">
    <property type="entry name" value="SYNAPTIC VESICLE GLYCOPROTEIN 2"/>
    <property type="match status" value="1"/>
</dbReference>
<dbReference type="Pfam" id="PF00083">
    <property type="entry name" value="Sugar_tr"/>
    <property type="match status" value="1"/>
</dbReference>
<keyword evidence="4 6" id="KW-1133">Transmembrane helix</keyword>
<dbReference type="AlphaFoldDB" id="A0A380FCL3"/>
<dbReference type="GO" id="GO:0022857">
    <property type="term" value="F:transmembrane transporter activity"/>
    <property type="evidence" value="ECO:0007669"/>
    <property type="project" value="InterPro"/>
</dbReference>
<evidence type="ECO:0000256" key="5">
    <source>
        <dbReference type="ARBA" id="ARBA00023136"/>
    </source>
</evidence>
<evidence type="ECO:0000313" key="9">
    <source>
        <dbReference type="Proteomes" id="UP000255277"/>
    </source>
</evidence>
<evidence type="ECO:0000256" key="3">
    <source>
        <dbReference type="ARBA" id="ARBA00022692"/>
    </source>
</evidence>
<name>A0A380FCL3_STAGA</name>
<dbReference type="InterPro" id="IPR036259">
    <property type="entry name" value="MFS_trans_sf"/>
</dbReference>
<evidence type="ECO:0000256" key="1">
    <source>
        <dbReference type="ARBA" id="ARBA00004651"/>
    </source>
</evidence>
<dbReference type="InterPro" id="IPR005828">
    <property type="entry name" value="MFS_sugar_transport-like"/>
</dbReference>
<dbReference type="Gene3D" id="1.20.1250.20">
    <property type="entry name" value="MFS general substrate transporter like domains"/>
    <property type="match status" value="1"/>
</dbReference>
<dbReference type="PANTHER" id="PTHR23511">
    <property type="entry name" value="SYNAPTIC VESICLE GLYCOPROTEIN 2"/>
    <property type="match status" value="1"/>
</dbReference>
<dbReference type="STRING" id="1293.SH09_02375"/>
<dbReference type="SUPFAM" id="SSF103473">
    <property type="entry name" value="MFS general substrate transporter"/>
    <property type="match status" value="1"/>
</dbReference>
<dbReference type="GO" id="GO:0005886">
    <property type="term" value="C:plasma membrane"/>
    <property type="evidence" value="ECO:0007669"/>
    <property type="project" value="UniProtKB-SubCell"/>
</dbReference>
<keyword evidence="3 6" id="KW-0812">Transmembrane</keyword>
<gene>
    <name evidence="8" type="primary">ygcS_2</name>
    <name evidence="8" type="ORF">NCTC12195_01090</name>
</gene>
<reference evidence="8 9" key="1">
    <citation type="submission" date="2018-06" db="EMBL/GenBank/DDBJ databases">
        <authorList>
            <consortium name="Pathogen Informatics"/>
            <person name="Doyle S."/>
        </authorList>
    </citation>
    <scope>NUCLEOTIDE SEQUENCE [LARGE SCALE GENOMIC DNA]</scope>
    <source>
        <strain evidence="8 9">NCTC12195</strain>
    </source>
</reference>
<organism evidence="8 9">
    <name type="scientific">Staphylococcus gallinarum</name>
    <dbReference type="NCBI Taxonomy" id="1293"/>
    <lineage>
        <taxon>Bacteria</taxon>
        <taxon>Bacillati</taxon>
        <taxon>Bacillota</taxon>
        <taxon>Bacilli</taxon>
        <taxon>Bacillales</taxon>
        <taxon>Staphylococcaceae</taxon>
        <taxon>Staphylococcus</taxon>
    </lineage>
</organism>
<evidence type="ECO:0000313" key="8">
    <source>
        <dbReference type="EMBL" id="SUM31655.1"/>
    </source>
</evidence>
<keyword evidence="2" id="KW-0813">Transport</keyword>
<dbReference type="PROSITE" id="PS50850">
    <property type="entry name" value="MFS"/>
    <property type="match status" value="1"/>
</dbReference>
<comment type="subcellular location">
    <subcellularLocation>
        <location evidence="1">Cell membrane</location>
        <topology evidence="1">Multi-pass membrane protein</topology>
    </subcellularLocation>
</comment>
<feature type="transmembrane region" description="Helical" evidence="6">
    <location>
        <begin position="42"/>
        <end position="60"/>
    </location>
</feature>
<accession>A0A380FCL3</accession>